<dbReference type="InterPro" id="IPR023365">
    <property type="entry name" value="Sortase_dom-sf"/>
</dbReference>
<reference evidence="3 4" key="1">
    <citation type="submission" date="2008-12" db="EMBL/GenBank/DDBJ databases">
        <authorList>
            <person name="Fulton L."/>
            <person name="Clifton S."/>
            <person name="Fulton B."/>
            <person name="Xu J."/>
            <person name="Minx P."/>
            <person name="Pepin K.H."/>
            <person name="Johnson M."/>
            <person name="Bhonagiri V."/>
            <person name="Nash W.E."/>
            <person name="Mardis E.R."/>
            <person name="Wilson R.K."/>
        </authorList>
    </citation>
    <scope>NUCLEOTIDE SEQUENCE [LARGE SCALE GENOMIC DNA]</scope>
    <source>
        <strain evidence="3 4">DSM 12042</strain>
    </source>
</reference>
<dbReference type="InterPro" id="IPR005754">
    <property type="entry name" value="Sortase"/>
</dbReference>
<dbReference type="AlphaFoldDB" id="B9Y3U5"/>
<comment type="caution">
    <text evidence="3">The sequence shown here is derived from an EMBL/GenBank/DDBJ whole genome shotgun (WGS) entry which is preliminary data.</text>
</comment>
<dbReference type="EMBL" id="ACCF01000031">
    <property type="protein sequence ID" value="EEF69336.1"/>
    <property type="molecule type" value="Genomic_DNA"/>
</dbReference>
<reference evidence="3 4" key="2">
    <citation type="submission" date="2009-02" db="EMBL/GenBank/DDBJ databases">
        <title>Draft genome sequence of Holdemania filiformis DSM 12042.</title>
        <authorList>
            <person name="Sudarsanam P."/>
            <person name="Ley R."/>
            <person name="Guruge J."/>
            <person name="Turnbaugh P.J."/>
            <person name="Mahowald M."/>
            <person name="Liep D."/>
            <person name="Gordon J."/>
        </authorList>
    </citation>
    <scope>NUCLEOTIDE SEQUENCE [LARGE SCALE GENOMIC DNA]</scope>
    <source>
        <strain evidence="3 4">DSM 12042</strain>
    </source>
</reference>
<dbReference type="Gene3D" id="2.40.260.10">
    <property type="entry name" value="Sortase"/>
    <property type="match status" value="1"/>
</dbReference>
<evidence type="ECO:0000256" key="1">
    <source>
        <dbReference type="ARBA" id="ARBA00022801"/>
    </source>
</evidence>
<dbReference type="STRING" id="545696.HOLDEFILI_00475"/>
<protein>
    <submittedName>
        <fullName evidence="3">Sortase family protein</fullName>
    </submittedName>
</protein>
<keyword evidence="1" id="KW-0378">Hydrolase</keyword>
<proteinExistence type="predicted"/>
<dbReference type="Pfam" id="PF04203">
    <property type="entry name" value="Sortase"/>
    <property type="match status" value="1"/>
</dbReference>
<dbReference type="NCBIfam" id="TIGR01076">
    <property type="entry name" value="sortase_fam"/>
    <property type="match status" value="1"/>
</dbReference>
<dbReference type="InterPro" id="IPR042000">
    <property type="entry name" value="Sortase_D_2"/>
</dbReference>
<accession>B9Y3U5</accession>
<dbReference type="OrthoDB" id="154054at2"/>
<dbReference type="Proteomes" id="UP000005950">
    <property type="component" value="Unassembled WGS sequence"/>
</dbReference>
<evidence type="ECO:0000313" key="3">
    <source>
        <dbReference type="EMBL" id="EEF69336.1"/>
    </source>
</evidence>
<sequence length="194" mass="20861">MKQKIFGLILMGTGILLVSLTLGSRILELNQRKTLIAQTRAVITQRVEEAQAAEFTGDSFSFAEGPALLRIPSLNLEEAVREGTAADTLKFSLGHMENTGDPGSAGNCVIAGHRNVVGGFFHDLPSIAIGDEVILEHGGRPLVYEVYQTLTVTPQDDSVLLSDGTGQLTLITCSSAVEPTHRFVVQARLKSEEE</sequence>
<organism evidence="3 4">
    <name type="scientific">Holdemania filiformis DSM 12042</name>
    <dbReference type="NCBI Taxonomy" id="545696"/>
    <lineage>
        <taxon>Bacteria</taxon>
        <taxon>Bacillati</taxon>
        <taxon>Bacillota</taxon>
        <taxon>Erysipelotrichia</taxon>
        <taxon>Erysipelotrichales</taxon>
        <taxon>Erysipelotrichaceae</taxon>
        <taxon>Holdemania</taxon>
    </lineage>
</organism>
<feature type="active site" description="Proton donor/acceptor" evidence="2">
    <location>
        <position position="113"/>
    </location>
</feature>
<name>B9Y3U5_9FIRM</name>
<feature type="active site" description="Acyl-thioester intermediate" evidence="2">
    <location>
        <position position="173"/>
    </location>
</feature>
<dbReference type="HOGENOM" id="CLU_045680_8_1_9"/>
<dbReference type="GO" id="GO:0016787">
    <property type="term" value="F:hydrolase activity"/>
    <property type="evidence" value="ECO:0007669"/>
    <property type="project" value="UniProtKB-KW"/>
</dbReference>
<dbReference type="CDD" id="cd06166">
    <property type="entry name" value="Sortase_D_2"/>
    <property type="match status" value="1"/>
</dbReference>
<evidence type="ECO:0000256" key="2">
    <source>
        <dbReference type="PIRSR" id="PIRSR605754-1"/>
    </source>
</evidence>
<dbReference type="eggNOG" id="COG3764">
    <property type="taxonomic scope" value="Bacteria"/>
</dbReference>
<evidence type="ECO:0000313" key="4">
    <source>
        <dbReference type="Proteomes" id="UP000005950"/>
    </source>
</evidence>
<gene>
    <name evidence="3" type="ORF">HOLDEFILI_00475</name>
</gene>
<dbReference type="SUPFAM" id="SSF63817">
    <property type="entry name" value="Sortase"/>
    <property type="match status" value="1"/>
</dbReference>
<dbReference type="RefSeq" id="WP_006057686.1">
    <property type="nucleotide sequence ID" value="NZ_GG657552.1"/>
</dbReference>